<protein>
    <submittedName>
        <fullName evidence="1">Uncharacterized protein</fullName>
    </submittedName>
</protein>
<reference evidence="1 2" key="1">
    <citation type="submission" date="2019-08" db="EMBL/GenBank/DDBJ databases">
        <title>Selenomonas sp. mPRGC5 and Selenomonas sp. mPRGC8 isolated from ruminal fluid of dairy goat (Capra hircus).</title>
        <authorList>
            <person name="Poothong S."/>
            <person name="Nuengjamnong C."/>
            <person name="Tanasupawat S."/>
        </authorList>
    </citation>
    <scope>NUCLEOTIDE SEQUENCE [LARGE SCALE GENOMIC DNA]</scope>
    <source>
        <strain evidence="2">mPRGC8</strain>
    </source>
</reference>
<organism evidence="1 2">
    <name type="scientific">Selenomonas caprae</name>
    <dbReference type="NCBI Taxonomy" id="2606905"/>
    <lineage>
        <taxon>Bacteria</taxon>
        <taxon>Bacillati</taxon>
        <taxon>Bacillota</taxon>
        <taxon>Negativicutes</taxon>
        <taxon>Selenomonadales</taxon>
        <taxon>Selenomonadaceae</taxon>
        <taxon>Selenomonas</taxon>
    </lineage>
</organism>
<dbReference type="EMBL" id="VTOZ01000025">
    <property type="protein sequence ID" value="TYZ27544.1"/>
    <property type="molecule type" value="Genomic_DNA"/>
</dbReference>
<comment type="caution">
    <text evidence="1">The sequence shown here is derived from an EMBL/GenBank/DDBJ whole genome shotgun (WGS) entry which is preliminary data.</text>
</comment>
<dbReference type="RefSeq" id="WP_149189608.1">
    <property type="nucleotide sequence ID" value="NZ_VTOZ01000025.1"/>
</dbReference>
<name>A0A5D6WM93_9FIRM</name>
<accession>A0A5D6WM93</accession>
<dbReference type="AlphaFoldDB" id="A0A5D6WM93"/>
<dbReference type="Proteomes" id="UP000322783">
    <property type="component" value="Unassembled WGS sequence"/>
</dbReference>
<evidence type="ECO:0000313" key="1">
    <source>
        <dbReference type="EMBL" id="TYZ27544.1"/>
    </source>
</evidence>
<gene>
    <name evidence="1" type="ORF">FZ041_11105</name>
</gene>
<keyword evidence="2" id="KW-1185">Reference proteome</keyword>
<evidence type="ECO:0000313" key="2">
    <source>
        <dbReference type="Proteomes" id="UP000322783"/>
    </source>
</evidence>
<proteinExistence type="predicted"/>
<sequence length="464" mass="53065">MEMEEKVKLAEKNIWQALDDYRAHTCNTAVLDDVSDVFVHKLARDNTYYKQKLRDLFRKSPVWDEELDAMVINGTRTHNPDYARVLCLAERILAPARQKMRVTENTLLDLALRFFGYPEEDAQPAIDAMEKLVPKAFALNKKPSRIFRSLCDGLGVTDNAAGSEFQRLYAQFADELSSRKIDFKLYVSLNPAHFITMSNPKNDKRGDTLTSCHSFNSTSYQYNNGCSGYARDQYSFIVFVAADPKNPETLNNRKTMRQIFGYMPGNGVLLQSRLYNTSGGTYGAQEDMQLYRDLVQREISELEGAVNLWQTYTYHNNSHCVIGTGEGFGGYADWFYADFDTKISIRNDHAKDYQRFDLGTYGLCISCGKEISANLYCYDCDDEAEDRDEERCDECEEYVDTTYPVYDAEGASIRVCAACRNQYYAYCRECGEYHPREEMTVQEDGSMLCRSCQSQHTEEGGQAA</sequence>